<evidence type="ECO:0000256" key="2">
    <source>
        <dbReference type="SAM" id="MobiDB-lite"/>
    </source>
</evidence>
<feature type="region of interest" description="Disordered" evidence="2">
    <location>
        <begin position="94"/>
        <end position="144"/>
    </location>
</feature>
<feature type="compositionally biased region" description="Pro residues" evidence="2">
    <location>
        <begin position="1"/>
        <end position="11"/>
    </location>
</feature>
<dbReference type="RefSeq" id="WP_353708213.1">
    <property type="nucleotide sequence ID" value="NZ_CP159290.1"/>
</dbReference>
<evidence type="ECO:0000256" key="1">
    <source>
        <dbReference type="ARBA" id="ARBA00022729"/>
    </source>
</evidence>
<gene>
    <name evidence="4" type="ORF">ABRQ22_00540</name>
</gene>
<dbReference type="Gene3D" id="2.60.40.1240">
    <property type="match status" value="1"/>
</dbReference>
<feature type="compositionally biased region" description="Low complexity" evidence="2">
    <location>
        <begin position="12"/>
        <end position="29"/>
    </location>
</feature>
<dbReference type="AlphaFoldDB" id="A0AAU8G263"/>
<feature type="compositionally biased region" description="Acidic residues" evidence="2">
    <location>
        <begin position="119"/>
        <end position="132"/>
    </location>
</feature>
<dbReference type="EMBL" id="CP159290">
    <property type="protein sequence ID" value="XCH30220.1"/>
    <property type="molecule type" value="Genomic_DNA"/>
</dbReference>
<feature type="region of interest" description="Disordered" evidence="2">
    <location>
        <begin position="1"/>
        <end position="64"/>
    </location>
</feature>
<sequence>MSAPTPHPQQPGPSSFGPPQQGHPGHPGQPAQPGPPPYGAHGAPQVYPTAGYPAPSAQPGVPPAPRKSWFARHKILTGVGVVVLLAIIGSALGGGGEDEPTPPAAVADAPAQEPVPDAVAEDPAEPAPEEPAAEPAPEAPAAAGIGVPVRDGKFEFTVTSVEPGVPSVGDQYLSQEAQGQYVLVRMTVKNIGNEAQMFTGGNQQLTDTEGRTHESDTTAAIYLGDANSFLTDINPGNAVEGVVVFDIPADAVPATLSLHDSMFSGGVEVSLG</sequence>
<evidence type="ECO:0000259" key="3">
    <source>
        <dbReference type="Pfam" id="PF11611"/>
    </source>
</evidence>
<dbReference type="InterPro" id="IPR029051">
    <property type="entry name" value="DUF4352"/>
</dbReference>
<feature type="compositionally biased region" description="Low complexity" evidence="2">
    <location>
        <begin position="104"/>
        <end position="118"/>
    </location>
</feature>
<reference evidence="4" key="1">
    <citation type="submission" date="2024-06" db="EMBL/GenBank/DDBJ databases">
        <title>Complete genome sequence of the cellulolytic actinobacterium, Cellulosimicrobium ES-005.</title>
        <authorList>
            <person name="Matthews C.T."/>
            <person name="Underwood K.D."/>
            <person name="Ghanchi K.M."/>
            <person name="Fields S.D."/>
            <person name="Gardner S.G."/>
        </authorList>
    </citation>
    <scope>NUCLEOTIDE SEQUENCE</scope>
    <source>
        <strain evidence="4">ES-005</strain>
    </source>
</reference>
<protein>
    <submittedName>
        <fullName evidence="4">DUF4352 domain-containing protein</fullName>
    </submittedName>
</protein>
<dbReference type="Pfam" id="PF11611">
    <property type="entry name" value="DUF4352"/>
    <property type="match status" value="1"/>
</dbReference>
<proteinExistence type="predicted"/>
<accession>A0AAU8G263</accession>
<feature type="compositionally biased region" description="Low complexity" evidence="2">
    <location>
        <begin position="133"/>
        <end position="143"/>
    </location>
</feature>
<evidence type="ECO:0000313" key="4">
    <source>
        <dbReference type="EMBL" id="XCH30220.1"/>
    </source>
</evidence>
<dbReference type="InterPro" id="IPR029050">
    <property type="entry name" value="Immunoprotect_excell_Ig-like"/>
</dbReference>
<organism evidence="4">
    <name type="scientific">Cellulosimicrobium sp. ES-005</name>
    <dbReference type="NCBI Taxonomy" id="3163031"/>
    <lineage>
        <taxon>Bacteria</taxon>
        <taxon>Bacillati</taxon>
        <taxon>Actinomycetota</taxon>
        <taxon>Actinomycetes</taxon>
        <taxon>Micrococcales</taxon>
        <taxon>Promicromonosporaceae</taxon>
        <taxon>Cellulosimicrobium</taxon>
    </lineage>
</organism>
<keyword evidence="1" id="KW-0732">Signal</keyword>
<feature type="domain" description="DUF4352" evidence="3">
    <location>
        <begin position="144"/>
        <end position="266"/>
    </location>
</feature>
<name>A0AAU8G263_9MICO</name>